<comment type="caution">
    <text evidence="2">The sequence shown here is derived from an EMBL/GenBank/DDBJ whole genome shotgun (WGS) entry which is preliminary data.</text>
</comment>
<evidence type="ECO:0000313" key="3">
    <source>
        <dbReference type="Proteomes" id="UP000748025"/>
    </source>
</evidence>
<dbReference type="EMBL" id="SRPW01003366">
    <property type="protein sequence ID" value="KAG5987260.1"/>
    <property type="molecule type" value="Genomic_DNA"/>
</dbReference>
<protein>
    <submittedName>
        <fullName evidence="2">Uncharacterized protein</fullName>
    </submittedName>
</protein>
<name>A0A9P7N571_9HYPO</name>
<reference evidence="2" key="1">
    <citation type="journal article" date="2020" name="bioRxiv">
        <title>Whole genome comparisons of ergot fungi reveals the divergence and evolution of species within the genus Claviceps are the result of varying mechanisms driving genome evolution and host range expansion.</title>
        <authorList>
            <person name="Wyka S.A."/>
            <person name="Mondo S.J."/>
            <person name="Liu M."/>
            <person name="Dettman J."/>
            <person name="Nalam V."/>
            <person name="Broders K.D."/>
        </authorList>
    </citation>
    <scope>NUCLEOTIDE SEQUENCE</scope>
    <source>
        <strain evidence="2">CCC 602</strain>
    </source>
</reference>
<dbReference type="Proteomes" id="UP000748025">
    <property type="component" value="Unassembled WGS sequence"/>
</dbReference>
<feature type="compositionally biased region" description="Basic and acidic residues" evidence="1">
    <location>
        <begin position="104"/>
        <end position="116"/>
    </location>
</feature>
<accession>A0A9P7N571</accession>
<evidence type="ECO:0000313" key="2">
    <source>
        <dbReference type="EMBL" id="KAG5987260.1"/>
    </source>
</evidence>
<gene>
    <name evidence="2" type="ORF">E4U43_005167</name>
</gene>
<keyword evidence="3" id="KW-1185">Reference proteome</keyword>
<organism evidence="2 3">
    <name type="scientific">Claviceps pusilla</name>
    <dbReference type="NCBI Taxonomy" id="123648"/>
    <lineage>
        <taxon>Eukaryota</taxon>
        <taxon>Fungi</taxon>
        <taxon>Dikarya</taxon>
        <taxon>Ascomycota</taxon>
        <taxon>Pezizomycotina</taxon>
        <taxon>Sordariomycetes</taxon>
        <taxon>Hypocreomycetidae</taxon>
        <taxon>Hypocreales</taxon>
        <taxon>Clavicipitaceae</taxon>
        <taxon>Claviceps</taxon>
    </lineage>
</organism>
<feature type="compositionally biased region" description="Polar residues" evidence="1">
    <location>
        <begin position="19"/>
        <end position="34"/>
    </location>
</feature>
<proteinExistence type="predicted"/>
<dbReference type="AlphaFoldDB" id="A0A9P7N571"/>
<evidence type="ECO:0000256" key="1">
    <source>
        <dbReference type="SAM" id="MobiDB-lite"/>
    </source>
</evidence>
<feature type="compositionally biased region" description="Basic and acidic residues" evidence="1">
    <location>
        <begin position="39"/>
        <end position="60"/>
    </location>
</feature>
<feature type="region of interest" description="Disordered" evidence="1">
    <location>
        <begin position="1"/>
        <end position="116"/>
    </location>
</feature>
<sequence>MAGQDELHAAQPASDTAALAQTDNKSNASMSTDVANAVSRRENEELHSDERAAKRLRMDVPPDSNDVSDAQKMGDDDSKSHANGGGRIVKDDDEAHLAGTNGTTDRRAGMAPIKKE</sequence>